<dbReference type="InterPro" id="IPR000792">
    <property type="entry name" value="Tscrpt_reg_LuxR_C"/>
</dbReference>
<reference evidence="5 6" key="1">
    <citation type="submission" date="2019-02" db="EMBL/GenBank/DDBJ databases">
        <title>Genomic Encyclopedia of Type Strains, Phase IV (KMG-IV): sequencing the most valuable type-strain genomes for metagenomic binning, comparative biology and taxonomic classification.</title>
        <authorList>
            <person name="Goeker M."/>
        </authorList>
    </citation>
    <scope>NUCLEOTIDE SEQUENCE [LARGE SCALE GENOMIC DNA]</scope>
    <source>
        <strain evidence="5 6">DSM 18116</strain>
    </source>
</reference>
<evidence type="ECO:0000259" key="4">
    <source>
        <dbReference type="PROSITE" id="PS50110"/>
    </source>
</evidence>
<dbReference type="SMART" id="SM00421">
    <property type="entry name" value="HTH_LUXR"/>
    <property type="match status" value="1"/>
</dbReference>
<dbReference type="AlphaFoldDB" id="A0A4Q7M7G3"/>
<dbReference type="PROSITE" id="PS50110">
    <property type="entry name" value="RESPONSE_REGULATORY"/>
    <property type="match status" value="1"/>
</dbReference>
<dbReference type="Pfam" id="PF00196">
    <property type="entry name" value="GerE"/>
    <property type="match status" value="1"/>
</dbReference>
<dbReference type="GO" id="GO:0000160">
    <property type="term" value="P:phosphorelay signal transduction system"/>
    <property type="evidence" value="ECO:0007669"/>
    <property type="project" value="InterPro"/>
</dbReference>
<dbReference type="Proteomes" id="UP000293874">
    <property type="component" value="Unassembled WGS sequence"/>
</dbReference>
<dbReference type="RefSeq" id="WP_130544559.1">
    <property type="nucleotide sequence ID" value="NZ_CP042431.1"/>
</dbReference>
<dbReference type="PRINTS" id="PR00038">
    <property type="entry name" value="HTHLUXR"/>
</dbReference>
<dbReference type="InterPro" id="IPR001789">
    <property type="entry name" value="Sig_transdc_resp-reg_receiver"/>
</dbReference>
<evidence type="ECO:0000259" key="3">
    <source>
        <dbReference type="PROSITE" id="PS50043"/>
    </source>
</evidence>
<evidence type="ECO:0000256" key="1">
    <source>
        <dbReference type="ARBA" id="ARBA00023125"/>
    </source>
</evidence>
<proteinExistence type="predicted"/>
<feature type="modified residue" description="4-aspartylphosphate" evidence="2">
    <location>
        <position position="59"/>
    </location>
</feature>
<evidence type="ECO:0000256" key="2">
    <source>
        <dbReference type="PROSITE-ProRule" id="PRU00169"/>
    </source>
</evidence>
<protein>
    <submittedName>
        <fullName evidence="5">DNA-binding NarL/FixJ family response regulator</fullName>
    </submittedName>
</protein>
<dbReference type="Gene3D" id="3.40.50.2300">
    <property type="match status" value="1"/>
</dbReference>
<dbReference type="InterPro" id="IPR011006">
    <property type="entry name" value="CheY-like_superfamily"/>
</dbReference>
<keyword evidence="6" id="KW-1185">Reference proteome</keyword>
<dbReference type="EMBL" id="SGXA01000007">
    <property type="protein sequence ID" value="RZS63995.1"/>
    <property type="molecule type" value="Genomic_DNA"/>
</dbReference>
<dbReference type="InterPro" id="IPR039420">
    <property type="entry name" value="WalR-like"/>
</dbReference>
<evidence type="ECO:0000313" key="5">
    <source>
        <dbReference type="EMBL" id="RZS63995.1"/>
    </source>
</evidence>
<name>A0A4Q7M7G3_9BACT</name>
<feature type="domain" description="Response regulatory" evidence="4">
    <location>
        <begin position="6"/>
        <end position="127"/>
    </location>
</feature>
<dbReference type="SUPFAM" id="SSF46894">
    <property type="entry name" value="C-terminal effector domain of the bipartite response regulators"/>
    <property type="match status" value="1"/>
</dbReference>
<dbReference type="OrthoDB" id="9780153at2"/>
<dbReference type="Pfam" id="PF00072">
    <property type="entry name" value="Response_reg"/>
    <property type="match status" value="1"/>
</dbReference>
<sequence>MPTSEYFLIAEDHGLTNMGYTLFMDLHFRDSNYKIVNTMKDLQEILEQQGHRFTFAIWDLELTDDDMTNKIDFIEETVQKFPSMYILIVTTKNKLRHVNQLYGAGIRGFLVKDSKETEILNAIQTVLSGQIFESKLVKQYRAMNGSDTKSTSPAEPNPFLSLSRREQQVLRQILEGQRLKDISSDIGVKQSTIATYKHRLLEKVNARNIIELHEMARLHNFV</sequence>
<comment type="caution">
    <text evidence="5">The sequence shown here is derived from an EMBL/GenBank/DDBJ whole genome shotgun (WGS) entry which is preliminary data.</text>
</comment>
<evidence type="ECO:0000313" key="6">
    <source>
        <dbReference type="Proteomes" id="UP000293874"/>
    </source>
</evidence>
<dbReference type="GO" id="GO:0003677">
    <property type="term" value="F:DNA binding"/>
    <property type="evidence" value="ECO:0007669"/>
    <property type="project" value="UniProtKB-KW"/>
</dbReference>
<dbReference type="GO" id="GO:0006355">
    <property type="term" value="P:regulation of DNA-templated transcription"/>
    <property type="evidence" value="ECO:0007669"/>
    <property type="project" value="InterPro"/>
</dbReference>
<dbReference type="PROSITE" id="PS50043">
    <property type="entry name" value="HTH_LUXR_2"/>
    <property type="match status" value="1"/>
</dbReference>
<dbReference type="SUPFAM" id="SSF52172">
    <property type="entry name" value="CheY-like"/>
    <property type="match status" value="1"/>
</dbReference>
<dbReference type="PANTHER" id="PTHR43214">
    <property type="entry name" value="TWO-COMPONENT RESPONSE REGULATOR"/>
    <property type="match status" value="1"/>
</dbReference>
<feature type="domain" description="HTH luxR-type" evidence="3">
    <location>
        <begin position="155"/>
        <end position="220"/>
    </location>
</feature>
<keyword evidence="2" id="KW-0597">Phosphoprotein</keyword>
<keyword evidence="1 5" id="KW-0238">DNA-binding</keyword>
<accession>A0A4Q7M7G3</accession>
<organism evidence="5 6">
    <name type="scientific">Pseudobacter ginsenosidimutans</name>
    <dbReference type="NCBI Taxonomy" id="661488"/>
    <lineage>
        <taxon>Bacteria</taxon>
        <taxon>Pseudomonadati</taxon>
        <taxon>Bacteroidota</taxon>
        <taxon>Chitinophagia</taxon>
        <taxon>Chitinophagales</taxon>
        <taxon>Chitinophagaceae</taxon>
        <taxon>Pseudobacter</taxon>
    </lineage>
</organism>
<dbReference type="CDD" id="cd06170">
    <property type="entry name" value="LuxR_C_like"/>
    <property type="match status" value="1"/>
</dbReference>
<gene>
    <name evidence="5" type="ORF">EV199_6095</name>
</gene>
<dbReference type="InterPro" id="IPR016032">
    <property type="entry name" value="Sig_transdc_resp-reg_C-effctor"/>
</dbReference>